<dbReference type="InterPro" id="IPR036680">
    <property type="entry name" value="SPOR-like_sf"/>
</dbReference>
<protein>
    <submittedName>
        <fullName evidence="4">Sporulation protein</fullName>
    </submittedName>
</protein>
<keyword evidence="2" id="KW-0812">Transmembrane</keyword>
<evidence type="ECO:0000256" key="2">
    <source>
        <dbReference type="SAM" id="Phobius"/>
    </source>
</evidence>
<evidence type="ECO:0000313" key="5">
    <source>
        <dbReference type="Proteomes" id="UP001053296"/>
    </source>
</evidence>
<dbReference type="Gene3D" id="3.30.70.1070">
    <property type="entry name" value="Sporulation related repeat"/>
    <property type="match status" value="1"/>
</dbReference>
<dbReference type="InterPro" id="IPR007730">
    <property type="entry name" value="SPOR-like_dom"/>
</dbReference>
<keyword evidence="2" id="KW-0472">Membrane</keyword>
<dbReference type="RefSeq" id="WP_229591312.1">
    <property type="nucleotide sequence ID" value="NZ_AP024485.1"/>
</dbReference>
<organism evidence="4 5">
    <name type="scientific">Pseudodesulfovibrio sediminis</name>
    <dbReference type="NCBI Taxonomy" id="2810563"/>
    <lineage>
        <taxon>Bacteria</taxon>
        <taxon>Pseudomonadati</taxon>
        <taxon>Thermodesulfobacteriota</taxon>
        <taxon>Desulfovibrionia</taxon>
        <taxon>Desulfovibrionales</taxon>
        <taxon>Desulfovibrionaceae</taxon>
    </lineage>
</organism>
<dbReference type="Pfam" id="PF05036">
    <property type="entry name" value="SPOR"/>
    <property type="match status" value="1"/>
</dbReference>
<dbReference type="SUPFAM" id="SSF110997">
    <property type="entry name" value="Sporulation related repeat"/>
    <property type="match status" value="1"/>
</dbReference>
<dbReference type="Proteomes" id="UP001053296">
    <property type="component" value="Chromosome"/>
</dbReference>
<sequence length="236" mass="25580">MAEQKEPKYKVKVPKGNVVKKTYDFSFSLSGVISATGVLVVALTFFFVMGILIGRGYRPEADIPQLEPIMPSKGHGSLADEKQAPTVLTPEELEYPDRLKASAAQIMDETAAHQDTKSKSVAPEAKPVQPKAVESVKTETRDKPVESAPVQSGDPVFDYVYQVASFKQASMAESLSSKLVASGLRTRIQTGQAKGTTWHRVQVLYHGTPASTADMKAVLAKHGIKKPLLKKKTAAQ</sequence>
<accession>A0ABN6ESK3</accession>
<gene>
    <name evidence="4" type="ORF">PSDVSF_25790</name>
</gene>
<proteinExistence type="predicted"/>
<feature type="transmembrane region" description="Helical" evidence="2">
    <location>
        <begin position="27"/>
        <end position="53"/>
    </location>
</feature>
<keyword evidence="2" id="KW-1133">Transmembrane helix</keyword>
<evidence type="ECO:0000313" key="4">
    <source>
        <dbReference type="EMBL" id="BCS89337.1"/>
    </source>
</evidence>
<evidence type="ECO:0000256" key="1">
    <source>
        <dbReference type="SAM" id="MobiDB-lite"/>
    </source>
</evidence>
<reference evidence="4" key="1">
    <citation type="journal article" date="2022" name="Arch. Microbiol.">
        <title>Pseudodesulfovibrio sediminis sp. nov., a mesophilic and neutrophilic sulfate-reducing bacterium isolated from sediment of a brackish lake.</title>
        <authorList>
            <person name="Takahashi A."/>
            <person name="Kojima H."/>
            <person name="Watanabe M."/>
            <person name="Fukui M."/>
        </authorList>
    </citation>
    <scope>NUCLEOTIDE SEQUENCE</scope>
    <source>
        <strain evidence="4">SF6</strain>
    </source>
</reference>
<dbReference type="EMBL" id="AP024485">
    <property type="protein sequence ID" value="BCS89337.1"/>
    <property type="molecule type" value="Genomic_DNA"/>
</dbReference>
<evidence type="ECO:0000259" key="3">
    <source>
        <dbReference type="PROSITE" id="PS51724"/>
    </source>
</evidence>
<feature type="domain" description="SPOR" evidence="3">
    <location>
        <begin position="153"/>
        <end position="232"/>
    </location>
</feature>
<dbReference type="PROSITE" id="PS51724">
    <property type="entry name" value="SPOR"/>
    <property type="match status" value="1"/>
</dbReference>
<keyword evidence="5" id="KW-1185">Reference proteome</keyword>
<name>A0ABN6ESK3_9BACT</name>
<feature type="region of interest" description="Disordered" evidence="1">
    <location>
        <begin position="109"/>
        <end position="150"/>
    </location>
</feature>
<feature type="compositionally biased region" description="Basic and acidic residues" evidence="1">
    <location>
        <begin position="134"/>
        <end position="145"/>
    </location>
</feature>